<dbReference type="RefSeq" id="WP_342687417.1">
    <property type="nucleotide sequence ID" value="NZ_JAZBJM010000005.1"/>
</dbReference>
<keyword evidence="2" id="KW-1185">Reference proteome</keyword>
<protein>
    <submittedName>
        <fullName evidence="1">DUF1853 family protein</fullName>
    </submittedName>
</protein>
<organism evidence="1 2">
    <name type="scientific">Aequorivita flava</name>
    <dbReference type="NCBI Taxonomy" id="3114371"/>
    <lineage>
        <taxon>Bacteria</taxon>
        <taxon>Pseudomonadati</taxon>
        <taxon>Bacteroidota</taxon>
        <taxon>Flavobacteriia</taxon>
        <taxon>Flavobacteriales</taxon>
        <taxon>Flavobacteriaceae</taxon>
        <taxon>Aequorivita</taxon>
    </lineage>
</organism>
<reference evidence="1 2" key="1">
    <citation type="submission" date="2024-01" db="EMBL/GenBank/DDBJ databases">
        <title>Aequorivita flavus sp. nov., isolated from deep-sea sediment.</title>
        <authorList>
            <person name="Chen X."/>
        </authorList>
    </citation>
    <scope>NUCLEOTIDE SEQUENCE [LARGE SCALE GENOMIC DNA]</scope>
    <source>
        <strain evidence="1 2">MCCC 1A16935</strain>
    </source>
</reference>
<dbReference type="Proteomes" id="UP001390963">
    <property type="component" value="Unassembled WGS sequence"/>
</dbReference>
<dbReference type="Pfam" id="PF08907">
    <property type="entry name" value="DUF1853"/>
    <property type="match status" value="1"/>
</dbReference>
<evidence type="ECO:0000313" key="1">
    <source>
        <dbReference type="EMBL" id="MEM0573571.1"/>
    </source>
</evidence>
<name>A0ABU9NDZ9_9FLAO</name>
<dbReference type="InterPro" id="IPR015003">
    <property type="entry name" value="DUF1853"/>
</dbReference>
<proteinExistence type="predicted"/>
<comment type="caution">
    <text evidence="1">The sequence shown here is derived from an EMBL/GenBank/DDBJ whole genome shotgun (WGS) entry which is preliminary data.</text>
</comment>
<evidence type="ECO:0000313" key="2">
    <source>
        <dbReference type="Proteomes" id="UP001390963"/>
    </source>
</evidence>
<accession>A0ABU9NDZ9</accession>
<dbReference type="EMBL" id="JBANCF010000005">
    <property type="protein sequence ID" value="MEM0573571.1"/>
    <property type="molecule type" value="Genomic_DNA"/>
</dbReference>
<sequence length="294" mass="34329">MLKWSKATNKADLLLGHLKLNTKIYRNLLNSHILNSFINAPELKITSEKYPFENFSFLNEMITTSEFNFPEQLVLGMQAEACFEAFLRSSKNYKLLVANLQINGAKETLGELDYIAKNIQSEEIIHIELACKFYLYDENLGATEEEKWIGPNRKDSLFDKLEKVKLKQFPLLQKAETIEKLHSLNITLPTSQQLCLKAFLFIPKKIKSNDFSLNYTNCIVGYWIKHNDFVAEESEALYAIPTKKEWLLPPRAIAAWHSFSEIKEKVELQIKNNKSPLIYKKTPHKMERFFVVWW</sequence>
<gene>
    <name evidence="1" type="ORF">VZD24_08600</name>
</gene>